<keyword evidence="8 9" id="KW-0998">Cell outer membrane</keyword>
<evidence type="ECO:0000256" key="12">
    <source>
        <dbReference type="SAM" id="SignalP"/>
    </source>
</evidence>
<reference evidence="15 16" key="1">
    <citation type="submission" date="2023-10" db="EMBL/GenBank/DDBJ databases">
        <title>Psychrosphaera aquimaarina strain SW33 isolated from seawater.</title>
        <authorList>
            <person name="Bayburt H."/>
            <person name="Kim J.M."/>
            <person name="Choi B.J."/>
            <person name="Jeon C.O."/>
        </authorList>
    </citation>
    <scope>NUCLEOTIDE SEQUENCE [LARGE SCALE GENOMIC DNA]</scope>
    <source>
        <strain evidence="15 16">KCTC 52743</strain>
    </source>
</reference>
<name>A0ABU3R3J7_9GAMM</name>
<evidence type="ECO:0000256" key="10">
    <source>
        <dbReference type="PROSITE-ProRule" id="PRU10144"/>
    </source>
</evidence>
<sequence length="910" mass="100253">MKNTRLKYSTVALAIAASMSTSTAFAADDKEKAQDIETIEITGIRASNKKNLNQKRFANAIVDTVTPEDIGKFPDKNVADTLSRIPGVTISRDFGEGEGVTIRGFTPNQNVTLLNGQAVGTAQWFVLNNTGRNFNFEMLASEMVGGLEVYKTPQADIEEGALGGTVIVNTRKPLDMDSGTIAGSVDMQYSALPEQWDPSGSIVSSWKNEEETFGVVVSAAMQNRTVERHSQESDFGWFGPGIARISVTPPAGATEQGSTPWGVGSAVFKQDRERVNFDVTAQWMATDKLEVTGHYLFSEMEASNVNSNMIGIPFRGIAVGDEFAREGTTENGYLTSMTYYGDPDQTGWVPQFLAYDNIYRDGSKMGTSVFDLNINYEADFGLVHFQVGTTEGKGDIYDFFTEFWADPLDDRAGIIFSNPNPSAHGPAIDFDGANSWMSNPTDQMWLGGIFNQYNEVTDAETYAQADVTIEVEYGPITSVKFGGKVKDRNFEQTRHQDNLSNLGAWGAGSLGPAADFWSGELLDIAHDGNSLDSQTYFDPDKDKMMAAMYAQPECTAALVDAGTMCLNKDSFQALASFNIEETIIAAYAMANFEGENYRGNFGLRYTSTDSTSNGYDAAANAVVVENDYSYILPSFNLTYDLADDVLARASFSQGIARPSPFSMAPAYNLTPETGRGDMGNPKLKPTEVTSFDLGLEWYFSDSSLVSGTFFRKDITNFFFNNTVRDVIDGVQYNQLNRPENGDEADYTGIELQVQHIFDNGFGAFANYTMVDASEGSFVSVQEVDGDFIDVAGTVPFPDVSENAYNLGVFYETDEYSARLNYNYRSEYFTSNTEFGPTFRDETGQWDAQVSYDVSENITVKFEIVNLTDESFNNYLINDGDVENYAYTGTKVVSTESQNGRRFYIGANFKF</sequence>
<dbReference type="Pfam" id="PF00593">
    <property type="entry name" value="TonB_dep_Rec_b-barrel"/>
    <property type="match status" value="1"/>
</dbReference>
<evidence type="ECO:0000256" key="5">
    <source>
        <dbReference type="ARBA" id="ARBA00022729"/>
    </source>
</evidence>
<dbReference type="RefSeq" id="WP_315947464.1">
    <property type="nucleotide sequence ID" value="NZ_JAWCUA010000010.1"/>
</dbReference>
<dbReference type="Pfam" id="PF07715">
    <property type="entry name" value="Plug"/>
    <property type="match status" value="1"/>
</dbReference>
<keyword evidence="16" id="KW-1185">Reference proteome</keyword>
<dbReference type="PANTHER" id="PTHR40980:SF3">
    <property type="entry name" value="TONB-DEPENDENT RECEPTOR-LIKE BETA-BARREL DOMAIN-CONTAINING PROTEIN"/>
    <property type="match status" value="1"/>
</dbReference>
<evidence type="ECO:0000256" key="9">
    <source>
        <dbReference type="PROSITE-ProRule" id="PRU01360"/>
    </source>
</evidence>
<dbReference type="InterPro" id="IPR012910">
    <property type="entry name" value="Plug_dom"/>
</dbReference>
<dbReference type="InterPro" id="IPR039426">
    <property type="entry name" value="TonB-dep_rcpt-like"/>
</dbReference>
<dbReference type="CDD" id="cd01347">
    <property type="entry name" value="ligand_gated_channel"/>
    <property type="match status" value="1"/>
</dbReference>
<evidence type="ECO:0000259" key="13">
    <source>
        <dbReference type="Pfam" id="PF00593"/>
    </source>
</evidence>
<evidence type="ECO:0000259" key="14">
    <source>
        <dbReference type="Pfam" id="PF07715"/>
    </source>
</evidence>
<dbReference type="NCBIfam" id="TIGR01782">
    <property type="entry name" value="TonB-Xanth-Caul"/>
    <property type="match status" value="1"/>
</dbReference>
<dbReference type="PANTHER" id="PTHR40980">
    <property type="entry name" value="PLUG DOMAIN-CONTAINING PROTEIN"/>
    <property type="match status" value="1"/>
</dbReference>
<comment type="similarity">
    <text evidence="9 11">Belongs to the TonB-dependent receptor family.</text>
</comment>
<dbReference type="PROSITE" id="PS52016">
    <property type="entry name" value="TONB_DEPENDENT_REC_3"/>
    <property type="match status" value="1"/>
</dbReference>
<dbReference type="Gene3D" id="2.40.170.20">
    <property type="entry name" value="TonB-dependent receptor, beta-barrel domain"/>
    <property type="match status" value="1"/>
</dbReference>
<dbReference type="Gene3D" id="2.170.130.10">
    <property type="entry name" value="TonB-dependent receptor, plug domain"/>
    <property type="match status" value="1"/>
</dbReference>
<keyword evidence="15" id="KW-0675">Receptor</keyword>
<comment type="subcellular location">
    <subcellularLocation>
        <location evidence="1 9">Cell outer membrane</location>
        <topology evidence="1 9">Multi-pass membrane protein</topology>
    </subcellularLocation>
</comment>
<keyword evidence="2 9" id="KW-0813">Transport</keyword>
<feature type="short sequence motif" description="TonB C-terminal box" evidence="10">
    <location>
        <begin position="893"/>
        <end position="910"/>
    </location>
</feature>
<evidence type="ECO:0000256" key="6">
    <source>
        <dbReference type="ARBA" id="ARBA00023077"/>
    </source>
</evidence>
<dbReference type="InterPro" id="IPR036942">
    <property type="entry name" value="Beta-barrel_TonB_sf"/>
</dbReference>
<keyword evidence="7 9" id="KW-0472">Membrane</keyword>
<feature type="domain" description="TonB-dependent receptor-like beta-barrel" evidence="13">
    <location>
        <begin position="436"/>
        <end position="866"/>
    </location>
</feature>
<protein>
    <submittedName>
        <fullName evidence="15">TonB-dependent receptor</fullName>
    </submittedName>
</protein>
<gene>
    <name evidence="15" type="ORF">RT723_12865</name>
</gene>
<evidence type="ECO:0000256" key="8">
    <source>
        <dbReference type="ARBA" id="ARBA00023237"/>
    </source>
</evidence>
<organism evidence="15 16">
    <name type="scientific">Psychrosphaera aquimarina</name>
    <dbReference type="NCBI Taxonomy" id="2044854"/>
    <lineage>
        <taxon>Bacteria</taxon>
        <taxon>Pseudomonadati</taxon>
        <taxon>Pseudomonadota</taxon>
        <taxon>Gammaproteobacteria</taxon>
        <taxon>Alteromonadales</taxon>
        <taxon>Pseudoalteromonadaceae</taxon>
        <taxon>Psychrosphaera</taxon>
    </lineage>
</organism>
<keyword evidence="4 9" id="KW-0812">Transmembrane</keyword>
<dbReference type="InterPro" id="IPR000531">
    <property type="entry name" value="Beta-barrel_TonB"/>
</dbReference>
<dbReference type="InterPro" id="IPR010104">
    <property type="entry name" value="TonB_rcpt_bac"/>
</dbReference>
<accession>A0ABU3R3J7</accession>
<evidence type="ECO:0000256" key="2">
    <source>
        <dbReference type="ARBA" id="ARBA00022448"/>
    </source>
</evidence>
<evidence type="ECO:0000313" key="15">
    <source>
        <dbReference type="EMBL" id="MDU0113873.1"/>
    </source>
</evidence>
<feature type="signal peptide" evidence="12">
    <location>
        <begin position="1"/>
        <end position="26"/>
    </location>
</feature>
<dbReference type="SUPFAM" id="SSF56935">
    <property type="entry name" value="Porins"/>
    <property type="match status" value="1"/>
</dbReference>
<dbReference type="InterPro" id="IPR037066">
    <property type="entry name" value="Plug_dom_sf"/>
</dbReference>
<evidence type="ECO:0000256" key="11">
    <source>
        <dbReference type="RuleBase" id="RU003357"/>
    </source>
</evidence>
<keyword evidence="6 11" id="KW-0798">TonB box</keyword>
<proteinExistence type="inferred from homology"/>
<evidence type="ECO:0000256" key="3">
    <source>
        <dbReference type="ARBA" id="ARBA00022452"/>
    </source>
</evidence>
<feature type="domain" description="TonB-dependent receptor plug" evidence="14">
    <location>
        <begin position="58"/>
        <end position="165"/>
    </location>
</feature>
<dbReference type="Proteomes" id="UP001257914">
    <property type="component" value="Unassembled WGS sequence"/>
</dbReference>
<comment type="caution">
    <text evidence="15">The sequence shown here is derived from an EMBL/GenBank/DDBJ whole genome shotgun (WGS) entry which is preliminary data.</text>
</comment>
<evidence type="ECO:0000256" key="4">
    <source>
        <dbReference type="ARBA" id="ARBA00022692"/>
    </source>
</evidence>
<dbReference type="PROSITE" id="PS01156">
    <property type="entry name" value="TONB_DEPENDENT_REC_2"/>
    <property type="match status" value="1"/>
</dbReference>
<dbReference type="InterPro" id="IPR010917">
    <property type="entry name" value="TonB_rcpt_CS"/>
</dbReference>
<dbReference type="EMBL" id="JAWCUA010000010">
    <property type="protein sequence ID" value="MDU0113873.1"/>
    <property type="molecule type" value="Genomic_DNA"/>
</dbReference>
<evidence type="ECO:0000256" key="7">
    <source>
        <dbReference type="ARBA" id="ARBA00023136"/>
    </source>
</evidence>
<feature type="chain" id="PRO_5046157943" evidence="12">
    <location>
        <begin position="27"/>
        <end position="910"/>
    </location>
</feature>
<evidence type="ECO:0000256" key="1">
    <source>
        <dbReference type="ARBA" id="ARBA00004571"/>
    </source>
</evidence>
<keyword evidence="3 9" id="KW-1134">Transmembrane beta strand</keyword>
<keyword evidence="5 12" id="KW-0732">Signal</keyword>
<evidence type="ECO:0000313" key="16">
    <source>
        <dbReference type="Proteomes" id="UP001257914"/>
    </source>
</evidence>